<keyword evidence="7" id="KW-0573">Peptidoglycan synthesis</keyword>
<dbReference type="RefSeq" id="WP_001185391.1">
    <property type="nucleotide sequence ID" value="NZ_AP018935.1"/>
</dbReference>
<dbReference type="PANTHER" id="PTHR36174:SF2">
    <property type="entry name" value="AMINOACYLTRANSFERASE FEMA"/>
    <property type="match status" value="1"/>
</dbReference>
<dbReference type="InterPro" id="IPR050644">
    <property type="entry name" value="PG_Glycine_Bridge_Synth"/>
</dbReference>
<dbReference type="OMA" id="YNFLGIM"/>
<reference evidence="14 16" key="2">
    <citation type="journal article" date="2016" name="Sci. Rep.">
        <title>Serotype IV Streptococcus agalactiae ST-452 has arisen from large genomic recombination events between CC23 and the hypervirulent CC17 lineages.</title>
        <authorList>
            <person name="Campisi E."/>
            <person name="Rinaudo C.D."/>
            <person name="Donati C."/>
            <person name="Barucco M."/>
            <person name="Torricelli G."/>
            <person name="Edwards M.S."/>
            <person name="Baker C.J."/>
            <person name="Margarit I."/>
            <person name="Rosini R."/>
        </authorList>
    </citation>
    <scope>NUCLEOTIDE SEQUENCE [LARGE SCALE GENOMIC DNA]</scope>
    <source>
        <strain evidence="14 16">CZ-PW-140</strain>
    </source>
</reference>
<dbReference type="AlphaFoldDB" id="A0A0E1EG61"/>
<dbReference type="Gene3D" id="3.40.630.30">
    <property type="match status" value="2"/>
</dbReference>
<evidence type="ECO:0000256" key="9">
    <source>
        <dbReference type="ARBA" id="ARBA00023316"/>
    </source>
</evidence>
<dbReference type="PROSITE" id="PS51191">
    <property type="entry name" value="FEMABX"/>
    <property type="match status" value="1"/>
</dbReference>
<dbReference type="SUPFAM" id="SSF55729">
    <property type="entry name" value="Acyl-CoA N-acyltransferases (Nat)"/>
    <property type="match status" value="2"/>
</dbReference>
<dbReference type="InterPro" id="IPR016181">
    <property type="entry name" value="Acyl_CoA_acyltransferase"/>
</dbReference>
<evidence type="ECO:0000256" key="7">
    <source>
        <dbReference type="ARBA" id="ARBA00022984"/>
    </source>
</evidence>
<gene>
    <name evidence="14" type="ORF">AX245_11070</name>
    <name evidence="13" type="ORF">WA45_04785</name>
</gene>
<evidence type="ECO:0000256" key="6">
    <source>
        <dbReference type="ARBA" id="ARBA00022960"/>
    </source>
</evidence>
<evidence type="ECO:0000256" key="8">
    <source>
        <dbReference type="ARBA" id="ARBA00023315"/>
    </source>
</evidence>
<evidence type="ECO:0000256" key="3">
    <source>
        <dbReference type="ARBA" id="ARBA00016236"/>
    </source>
</evidence>
<dbReference type="Gene3D" id="1.20.58.90">
    <property type="match status" value="1"/>
</dbReference>
<dbReference type="Proteomes" id="UP000093122">
    <property type="component" value="Unassembled WGS sequence"/>
</dbReference>
<evidence type="ECO:0000313" key="14">
    <source>
        <dbReference type="EMBL" id="OCM71008.1"/>
    </source>
</evidence>
<reference evidence="13 15" key="1">
    <citation type="journal article" date="2015" name="PLoS ONE">
        <title>Genomic analysis reveals the molecular basis for capsule loss in the group B streptococcus population.</title>
        <authorList>
            <consortium name="DEVANI Consortium"/>
            <person name="Rosini R."/>
            <person name="Campisi E."/>
            <person name="De Chiara M."/>
            <person name="Tettelin H."/>
            <person name="Rinaudo D."/>
            <person name="Toniolo C."/>
            <person name="Metruccio M."/>
            <person name="Guidotti S."/>
            <person name="Sorensen U.B."/>
            <person name="Kilian M."/>
            <person name="Ramirez M."/>
            <person name="Janulczyk R."/>
            <person name="Donati C."/>
            <person name="Grandi G."/>
            <person name="Margarit I."/>
        </authorList>
    </citation>
    <scope>NUCLEOTIDE SEQUENCE [LARGE SCALE GENOMIC DNA]</scope>
    <source>
        <strain evidence="13 15">ES-PW-063</strain>
    </source>
</reference>
<keyword evidence="6" id="KW-0133">Cell shape</keyword>
<evidence type="ECO:0000256" key="12">
    <source>
        <dbReference type="ARBA" id="ARBA00047483"/>
    </source>
</evidence>
<keyword evidence="9" id="KW-0961">Cell wall biogenesis/degradation</keyword>
<evidence type="ECO:0000256" key="2">
    <source>
        <dbReference type="ARBA" id="ARBA00012466"/>
    </source>
</evidence>
<proteinExistence type="inferred from homology"/>
<sequence length="411" mass="47793">MALKELTAKEFESYSGNYDLQSFMQTPEMAKLLKKRGYDITYMGYQIDGKMEIISIVYTIPMTGGLHMEVNSGPAHSNSKYLKHFYKELQNYAKSQGALELLIKPYDTYQEFTGEGKPKGAPNTYLIDDLTSIGYHHDGLHIGYPGGEPDWHYVKNLEGITPQNLLKSFSKKGRPLVKKAMSFGIKIRVLKREELHIFKDITSSTSDRRDYMDKSLDYYQDFYDSFGDKAEFVIATLNFREYDHNLQLNAKKLEEQITVLDNRHQNNTDSAKYHRQRTELVNQLASLDKRRKEVEPFIQKFGNQDVVLAGSLFIYSPKETVYLFSGSYTEFNKFYAPAVLQEYVMQEALKRQSTFYNFLGIQGNFDGSDGVLRFKQNFNGYIVRKMGTFRYYPNPLKYKSIQLLKKILRRT</sequence>
<dbReference type="EC" id="2.3.2.17" evidence="2"/>
<evidence type="ECO:0000256" key="11">
    <source>
        <dbReference type="ARBA" id="ARBA00032233"/>
    </source>
</evidence>
<evidence type="ECO:0000313" key="13">
    <source>
        <dbReference type="EMBL" id="KLJ29667.1"/>
    </source>
</evidence>
<dbReference type="GO" id="GO:0009252">
    <property type="term" value="P:peptidoglycan biosynthetic process"/>
    <property type="evidence" value="ECO:0007669"/>
    <property type="project" value="UniProtKB-KW"/>
</dbReference>
<protein>
    <recommendedName>
        <fullName evidence="3">Aminoacyltransferase FemA</fullName>
        <ecNumber evidence="2">2.3.2.17</ecNumber>
    </recommendedName>
    <alternativeName>
        <fullName evidence="11">Factor essential for expression of methicillin resistance A</fullName>
    </alternativeName>
    <alternativeName>
        <fullName evidence="10">N-acetylmuramoyl-L-alanyl-D-glutamyl-L-lysyl-(N6-glycyl)-D-alanyl-D-alanine-diphosphoundecaprenyl-N-acetylglucosamine:glycine glycyltransferase</fullName>
    </alternativeName>
</protein>
<comment type="similarity">
    <text evidence="1">Belongs to the FemABX family.</text>
</comment>
<dbReference type="InterPro" id="IPR010978">
    <property type="entry name" value="tRNA-bd_arm"/>
</dbReference>
<dbReference type="EMBL" id="LCVB01000027">
    <property type="protein sequence ID" value="KLJ29667.1"/>
    <property type="molecule type" value="Genomic_DNA"/>
</dbReference>
<evidence type="ECO:0000256" key="4">
    <source>
        <dbReference type="ARBA" id="ARBA00022490"/>
    </source>
</evidence>
<keyword evidence="5" id="KW-0808">Transferase</keyword>
<evidence type="ECO:0000313" key="16">
    <source>
        <dbReference type="Proteomes" id="UP000093122"/>
    </source>
</evidence>
<evidence type="ECO:0000256" key="1">
    <source>
        <dbReference type="ARBA" id="ARBA00009943"/>
    </source>
</evidence>
<evidence type="ECO:0000256" key="5">
    <source>
        <dbReference type="ARBA" id="ARBA00022679"/>
    </source>
</evidence>
<dbReference type="Pfam" id="PF02388">
    <property type="entry name" value="FemAB"/>
    <property type="match status" value="1"/>
</dbReference>
<keyword evidence="8" id="KW-0012">Acyltransferase</keyword>
<keyword evidence="4" id="KW-0963">Cytoplasm</keyword>
<organism evidence="14 16">
    <name type="scientific">Streptococcus agalactiae</name>
    <dbReference type="NCBI Taxonomy" id="1311"/>
    <lineage>
        <taxon>Bacteria</taxon>
        <taxon>Bacillati</taxon>
        <taxon>Bacillota</taxon>
        <taxon>Bacilli</taxon>
        <taxon>Lactobacillales</taxon>
        <taxon>Streptococcaceae</taxon>
        <taxon>Streptococcus</taxon>
    </lineage>
</organism>
<evidence type="ECO:0000313" key="15">
    <source>
        <dbReference type="Proteomes" id="UP000035174"/>
    </source>
</evidence>
<name>A0A0E1EG61_STRAG</name>
<dbReference type="KEGG" id="sage:EN72_02925"/>
<dbReference type="InterPro" id="IPR003447">
    <property type="entry name" value="FEMABX"/>
</dbReference>
<dbReference type="GO" id="GO:0016755">
    <property type="term" value="F:aminoacyltransferase activity"/>
    <property type="evidence" value="ECO:0007669"/>
    <property type="project" value="InterPro"/>
</dbReference>
<dbReference type="GO" id="GO:0008360">
    <property type="term" value="P:regulation of cell shape"/>
    <property type="evidence" value="ECO:0007669"/>
    <property type="project" value="UniProtKB-KW"/>
</dbReference>
<evidence type="ECO:0000256" key="10">
    <source>
        <dbReference type="ARBA" id="ARBA00030706"/>
    </source>
</evidence>
<dbReference type="Proteomes" id="UP000035174">
    <property type="component" value="Unassembled WGS sequence"/>
</dbReference>
<dbReference type="PANTHER" id="PTHR36174">
    <property type="entry name" value="LIPID II:GLYCINE GLYCYLTRANSFERASE"/>
    <property type="match status" value="1"/>
</dbReference>
<accession>A0A0E1EG61</accession>
<dbReference type="GO" id="GO:0071555">
    <property type="term" value="P:cell wall organization"/>
    <property type="evidence" value="ECO:0007669"/>
    <property type="project" value="UniProtKB-KW"/>
</dbReference>
<dbReference type="GO" id="GO:0000166">
    <property type="term" value="F:nucleotide binding"/>
    <property type="evidence" value="ECO:0007669"/>
    <property type="project" value="InterPro"/>
</dbReference>
<dbReference type="EMBL" id="MAWT01000041">
    <property type="protein sequence ID" value="OCM71008.1"/>
    <property type="molecule type" value="Genomic_DNA"/>
</dbReference>
<comment type="catalytic activity">
    <reaction evidence="12">
        <text>beta-D-GlcNAc-(1-&gt;4)-Mur2Ac(oyl-L-Ala-D-isoglutaminyl-L-Lys-(N(6)-Gly)-D-Ala-D-Ala)-di-trans,octa-cis-undecaprenyl diphosphate + 2 glycyl-tRNA(Gly) = MurNAc-L-Ala-D-isoglutaminyl-L-Lys-(N(6)-tri-Gly)-D-Ala-D-Ala-diphospho-di-trans,octa-cis-undecaprenyl-GlcNAc + 2 tRNA(Gly) + 2 H(+)</text>
        <dbReference type="Rhea" id="RHEA:30439"/>
        <dbReference type="Rhea" id="RHEA-COMP:9664"/>
        <dbReference type="Rhea" id="RHEA-COMP:9683"/>
        <dbReference type="ChEBI" id="CHEBI:15378"/>
        <dbReference type="ChEBI" id="CHEBI:62234"/>
        <dbReference type="ChEBI" id="CHEBI:62235"/>
        <dbReference type="ChEBI" id="CHEBI:78442"/>
        <dbReference type="ChEBI" id="CHEBI:78522"/>
        <dbReference type="EC" id="2.3.2.17"/>
    </reaction>
</comment>
<dbReference type="SUPFAM" id="SSF46589">
    <property type="entry name" value="tRNA-binding arm"/>
    <property type="match status" value="1"/>
</dbReference>
<comment type="caution">
    <text evidence="14">The sequence shown here is derived from an EMBL/GenBank/DDBJ whole genome shotgun (WGS) entry which is preliminary data.</text>
</comment>